<keyword evidence="7" id="KW-0234">DNA repair</keyword>
<dbReference type="PANTHER" id="PTHR11361">
    <property type="entry name" value="DNA MISMATCH REPAIR PROTEIN MUTS FAMILY MEMBER"/>
    <property type="match status" value="1"/>
</dbReference>
<proteinExistence type="inferred from homology"/>
<dbReference type="SUPFAM" id="SSF52540">
    <property type="entry name" value="P-loop containing nucleoside triphosphate hydrolases"/>
    <property type="match status" value="1"/>
</dbReference>
<evidence type="ECO:0000313" key="11">
    <source>
        <dbReference type="EMBL" id="AUN97196.1"/>
    </source>
</evidence>
<keyword evidence="4" id="KW-0227">DNA damage</keyword>
<dbReference type="NCBIfam" id="NF003810">
    <property type="entry name" value="PRK05399.1"/>
    <property type="match status" value="1"/>
</dbReference>
<dbReference type="GO" id="GO:0140664">
    <property type="term" value="F:ATP-dependent DNA damage sensor activity"/>
    <property type="evidence" value="ECO:0007669"/>
    <property type="project" value="InterPro"/>
</dbReference>
<dbReference type="PIRSF" id="PIRSF037677">
    <property type="entry name" value="DNA_mis_repair_Msh6"/>
    <property type="match status" value="1"/>
</dbReference>
<dbReference type="NCBIfam" id="TIGR01070">
    <property type="entry name" value="mutS1"/>
    <property type="match status" value="1"/>
</dbReference>
<dbReference type="Pfam" id="PF05190">
    <property type="entry name" value="MutS_IV"/>
    <property type="match status" value="1"/>
</dbReference>
<dbReference type="Gene3D" id="3.40.1170.10">
    <property type="entry name" value="DNA repair protein MutS, domain I"/>
    <property type="match status" value="1"/>
</dbReference>
<dbReference type="GO" id="GO:0006298">
    <property type="term" value="P:mismatch repair"/>
    <property type="evidence" value="ECO:0007669"/>
    <property type="project" value="UniProtKB-UniRule"/>
</dbReference>
<evidence type="ECO:0000256" key="1">
    <source>
        <dbReference type="ARBA" id="ARBA00006271"/>
    </source>
</evidence>
<evidence type="ECO:0000256" key="6">
    <source>
        <dbReference type="ARBA" id="ARBA00023125"/>
    </source>
</evidence>
<keyword evidence="5" id="KW-0067">ATP-binding</keyword>
<dbReference type="InterPro" id="IPR007695">
    <property type="entry name" value="DNA_mismatch_repair_MutS-lik_N"/>
</dbReference>
<dbReference type="SUPFAM" id="SSF55271">
    <property type="entry name" value="DNA repair protein MutS, domain I"/>
    <property type="match status" value="1"/>
</dbReference>
<dbReference type="SUPFAM" id="SSF48334">
    <property type="entry name" value="DNA repair protein MutS, domain III"/>
    <property type="match status" value="1"/>
</dbReference>
<dbReference type="InterPro" id="IPR045076">
    <property type="entry name" value="MutS"/>
</dbReference>
<dbReference type="InterPro" id="IPR036678">
    <property type="entry name" value="MutS_con_dom_sf"/>
</dbReference>
<comment type="similarity">
    <text evidence="1">Belongs to the DNA mismatch repair MutS family.</text>
</comment>
<evidence type="ECO:0000256" key="5">
    <source>
        <dbReference type="ARBA" id="ARBA00022840"/>
    </source>
</evidence>
<dbReference type="FunFam" id="3.40.50.300:FF:000870">
    <property type="entry name" value="MutS protein homolog 4"/>
    <property type="match status" value="1"/>
</dbReference>
<dbReference type="Proteomes" id="UP000235584">
    <property type="component" value="Chromosome"/>
</dbReference>
<evidence type="ECO:0000256" key="4">
    <source>
        <dbReference type="ARBA" id="ARBA00022763"/>
    </source>
</evidence>
<dbReference type="OrthoDB" id="5287141at2"/>
<keyword evidence="6" id="KW-0238">DNA-binding</keyword>
<dbReference type="GO" id="GO:0005524">
    <property type="term" value="F:ATP binding"/>
    <property type="evidence" value="ECO:0007669"/>
    <property type="project" value="UniProtKB-UniRule"/>
</dbReference>
<dbReference type="SMART" id="SM00533">
    <property type="entry name" value="MUTSd"/>
    <property type="match status" value="1"/>
</dbReference>
<dbReference type="Pfam" id="PF00488">
    <property type="entry name" value="MutS_V"/>
    <property type="match status" value="1"/>
</dbReference>
<sequence>MSLKDLQAIVDSGTKLTPMMDQYFQIKKNYPDTLLLFRMGDFYEVFFEDAKTTARLLNITLTHRGKIGDTPIPMAGIPHHAAPVYIDRITNRGLKVAICEQIQDPKDAVGIVKRGVTQVVSPGMPFDLEKTQGHDHRFMVSAFKKNAKYYLVALDFTTGDFSGYKHDNFEEFVENLRMLAPREFITFMGQWNEGQEAKDIEAILNHYDVLKTHLSEEYFNPKFTDIYIEKIIPGFKRDKIIKLDEDVLNPIGALAYYVCSTQLLENFIHIRPFKMTSQANVMKVTLPTLVGLEILPKSRETYRESLLGFFDKTETAMGARYLRSLFSNPLFDMNAITERLDIVTALTDNDSLIKDLKVELSKIRDIERILAKISMNKGSASDLLNLATAINSYTQILKEVKALPIKAVLAPAEIKKLSAIAEDITNTLNDEIGASLEKGNLIKEGVNKDRDRLAKLHLNVAEELLKMENRLKDETGILKLRIKSNNVSGFFIEVSKGSTVKVPKSFERRQTLVNAERYTTPDLIQLEKDTITAQTKLEKLEREIFKGLIQSVADMNHSVLLMSEHIAFIDSFQGLAAIALSEGFTRPNINEKKQVLNIKQGFHPLIKSLIKDQFVCHDLNLNQDAYFGLITGPNMAGKTTVMREVAIIQLLAQIGSFVPAKSAELGLCDFLFSRLGASDDILKGQSTFMVEMAETAEILRHASSKSLIILDEVGRGTSTYDGLSIAWGLVEHFIEKTKALTLFATHYHELIDVVQGYKTAKNLTVETINHNGNVQFLYRLIEQPASQSFGIYVAKLAGLPASVLARSEEILHQLEKNHTTPIAPPAEAMSAATLKPNKNAQLCFFDGIIAEVEIPEHLKQLEADLQKLDVMRMTPIDALLKLNEMKKNLEIQ</sequence>
<dbReference type="InterPro" id="IPR036187">
    <property type="entry name" value="DNA_mismatch_repair_MutS_sf"/>
</dbReference>
<evidence type="ECO:0000313" key="12">
    <source>
        <dbReference type="Proteomes" id="UP000235584"/>
    </source>
</evidence>
<dbReference type="InterPro" id="IPR000432">
    <property type="entry name" value="DNA_mismatch_repair_MutS_C"/>
</dbReference>
<dbReference type="InterPro" id="IPR007861">
    <property type="entry name" value="DNA_mismatch_repair_MutS_clamp"/>
</dbReference>
<dbReference type="SUPFAM" id="SSF53150">
    <property type="entry name" value="DNA repair protein MutS, domain II"/>
    <property type="match status" value="1"/>
</dbReference>
<dbReference type="SMART" id="SM00534">
    <property type="entry name" value="MUTSac"/>
    <property type="match status" value="1"/>
</dbReference>
<dbReference type="PANTHER" id="PTHR11361:SF34">
    <property type="entry name" value="DNA MISMATCH REPAIR PROTEIN MSH1, MITOCHONDRIAL"/>
    <property type="match status" value="1"/>
</dbReference>
<name>A0A2K9NNU4_BACTC</name>
<dbReference type="FunFam" id="3.40.1170.10:FF:000001">
    <property type="entry name" value="DNA mismatch repair protein MutS"/>
    <property type="match status" value="1"/>
</dbReference>
<dbReference type="Pfam" id="PF05192">
    <property type="entry name" value="MutS_III"/>
    <property type="match status" value="1"/>
</dbReference>
<keyword evidence="12" id="KW-1185">Reference proteome</keyword>
<dbReference type="InterPro" id="IPR017261">
    <property type="entry name" value="DNA_mismatch_repair_MutS/MSH"/>
</dbReference>
<dbReference type="Gene3D" id="3.40.50.300">
    <property type="entry name" value="P-loop containing nucleotide triphosphate hydrolases"/>
    <property type="match status" value="1"/>
</dbReference>
<dbReference type="Pfam" id="PF01624">
    <property type="entry name" value="MutS_I"/>
    <property type="match status" value="1"/>
</dbReference>
<evidence type="ECO:0000256" key="7">
    <source>
        <dbReference type="ARBA" id="ARBA00023204"/>
    </source>
</evidence>
<dbReference type="PROSITE" id="PS00486">
    <property type="entry name" value="DNA_MISMATCH_REPAIR_2"/>
    <property type="match status" value="1"/>
</dbReference>
<comment type="function">
    <text evidence="8">This protein is involved in the repair of mismatches in DNA. It is possible that it carries out the mismatch recognition step. This protein has a weak ATPase activity.</text>
</comment>
<dbReference type="GO" id="GO:0030983">
    <property type="term" value="F:mismatched DNA binding"/>
    <property type="evidence" value="ECO:0007669"/>
    <property type="project" value="InterPro"/>
</dbReference>
<dbReference type="InterPro" id="IPR005748">
    <property type="entry name" value="DNA_mismatch_repair_MutS"/>
</dbReference>
<gene>
    <name evidence="11" type="ORF">C0V70_03540</name>
</gene>
<evidence type="ECO:0000256" key="8">
    <source>
        <dbReference type="ARBA" id="ARBA00024647"/>
    </source>
</evidence>
<dbReference type="AlphaFoldDB" id="A0A2K9NNU4"/>
<reference evidence="11 12" key="1">
    <citation type="submission" date="2018-01" db="EMBL/GenBank/DDBJ databases">
        <title>Complete genome sequence of Bacteriovorax stolpii DSM12778.</title>
        <authorList>
            <person name="Tang B."/>
            <person name="Chang J."/>
        </authorList>
    </citation>
    <scope>NUCLEOTIDE SEQUENCE [LARGE SCALE GENOMIC DNA]</scope>
    <source>
        <strain evidence="11 12">DSM 12778</strain>
    </source>
</reference>
<keyword evidence="3" id="KW-0547">Nucleotide-binding</keyword>
<organism evidence="11 12">
    <name type="scientific">Bacteriovorax stolpii</name>
    <name type="common">Bdellovibrio stolpii</name>
    <dbReference type="NCBI Taxonomy" id="960"/>
    <lineage>
        <taxon>Bacteria</taxon>
        <taxon>Pseudomonadati</taxon>
        <taxon>Bdellovibrionota</taxon>
        <taxon>Bacteriovoracia</taxon>
        <taxon>Bacteriovoracales</taxon>
        <taxon>Bacteriovoracaceae</taxon>
        <taxon>Bacteriovorax</taxon>
    </lineage>
</organism>
<feature type="domain" description="DNA mismatch repair proteins mutS family" evidence="10">
    <location>
        <begin position="706"/>
        <end position="722"/>
    </location>
</feature>
<dbReference type="InterPro" id="IPR016151">
    <property type="entry name" value="DNA_mismatch_repair_MutS_N"/>
</dbReference>
<dbReference type="InterPro" id="IPR027417">
    <property type="entry name" value="P-loop_NTPase"/>
</dbReference>
<accession>A0A2K9NNU4</accession>
<evidence type="ECO:0000259" key="10">
    <source>
        <dbReference type="PROSITE" id="PS00486"/>
    </source>
</evidence>
<evidence type="ECO:0000256" key="2">
    <source>
        <dbReference type="ARBA" id="ARBA00021982"/>
    </source>
</evidence>
<evidence type="ECO:0000256" key="3">
    <source>
        <dbReference type="ARBA" id="ARBA00022741"/>
    </source>
</evidence>
<evidence type="ECO:0000256" key="9">
    <source>
        <dbReference type="NCBIfam" id="TIGR01070"/>
    </source>
</evidence>
<dbReference type="InterPro" id="IPR007696">
    <property type="entry name" value="DNA_mismatch_repair_MutS_core"/>
</dbReference>
<dbReference type="Gene3D" id="3.30.420.110">
    <property type="entry name" value="MutS, connector domain"/>
    <property type="match status" value="1"/>
</dbReference>
<dbReference type="RefSeq" id="WP_102242491.1">
    <property type="nucleotide sequence ID" value="NZ_CP025704.1"/>
</dbReference>
<protein>
    <recommendedName>
        <fullName evidence="2 9">DNA mismatch repair protein MutS</fullName>
    </recommendedName>
</protein>
<dbReference type="EMBL" id="CP025704">
    <property type="protein sequence ID" value="AUN97196.1"/>
    <property type="molecule type" value="Genomic_DNA"/>
</dbReference>
<dbReference type="KEGG" id="bsto:C0V70_03540"/>
<dbReference type="Gene3D" id="1.10.1420.10">
    <property type="match status" value="2"/>
</dbReference>